<dbReference type="OrthoDB" id="9765957at2"/>
<protein>
    <submittedName>
        <fullName evidence="2">Uncharacterized protein</fullName>
    </submittedName>
</protein>
<proteinExistence type="predicted"/>
<evidence type="ECO:0000313" key="2">
    <source>
        <dbReference type="EMBL" id="AEE48549.1"/>
    </source>
</evidence>
<dbReference type="Proteomes" id="UP000008461">
    <property type="component" value="Chromosome"/>
</dbReference>
<dbReference type="AlphaFoldDB" id="F4L1K5"/>
<keyword evidence="1" id="KW-0732">Signal</keyword>
<dbReference type="EMBL" id="CP002691">
    <property type="protein sequence ID" value="AEE48549.1"/>
    <property type="molecule type" value="Genomic_DNA"/>
</dbReference>
<dbReference type="RefSeq" id="WP_013763113.1">
    <property type="nucleotide sequence ID" value="NC_015510.1"/>
</dbReference>
<feature type="signal peptide" evidence="1">
    <location>
        <begin position="1"/>
        <end position="24"/>
    </location>
</feature>
<name>F4L1K5_HALH1</name>
<reference key="2">
    <citation type="submission" date="2011-04" db="EMBL/GenBank/DDBJ databases">
        <title>Complete sequence of chromosome of Haliscomenobacter hydrossis DSM 1100.</title>
        <authorList>
            <consortium name="US DOE Joint Genome Institute (JGI-PGF)"/>
            <person name="Lucas S."/>
            <person name="Han J."/>
            <person name="Lapidus A."/>
            <person name="Bruce D."/>
            <person name="Goodwin L."/>
            <person name="Pitluck S."/>
            <person name="Peters L."/>
            <person name="Kyrpides N."/>
            <person name="Mavromatis K."/>
            <person name="Ivanova N."/>
            <person name="Ovchinnikova G."/>
            <person name="Pagani I."/>
            <person name="Daligault H."/>
            <person name="Detter J.C."/>
            <person name="Han C."/>
            <person name="Land M."/>
            <person name="Hauser L."/>
            <person name="Markowitz V."/>
            <person name="Cheng J.-F."/>
            <person name="Hugenholtz P."/>
            <person name="Woyke T."/>
            <person name="Wu D."/>
            <person name="Verbarg S."/>
            <person name="Frueling A."/>
            <person name="Brambilla E."/>
            <person name="Klenk H.-P."/>
            <person name="Eisen J.A."/>
        </authorList>
    </citation>
    <scope>NUCLEOTIDE SEQUENCE</scope>
    <source>
        <strain>DSM 1100</strain>
    </source>
</reference>
<evidence type="ECO:0000256" key="1">
    <source>
        <dbReference type="SAM" id="SignalP"/>
    </source>
</evidence>
<accession>F4L1K5</accession>
<organism evidence="2 3">
    <name type="scientific">Haliscomenobacter hydrossis (strain ATCC 27775 / DSM 1100 / LMG 10767 / O)</name>
    <dbReference type="NCBI Taxonomy" id="760192"/>
    <lineage>
        <taxon>Bacteria</taxon>
        <taxon>Pseudomonadati</taxon>
        <taxon>Bacteroidota</taxon>
        <taxon>Saprospiria</taxon>
        <taxon>Saprospirales</taxon>
        <taxon>Haliscomenobacteraceae</taxon>
        <taxon>Haliscomenobacter</taxon>
    </lineage>
</organism>
<keyword evidence="3" id="KW-1185">Reference proteome</keyword>
<dbReference type="HOGENOM" id="CLU_771088_0_0_10"/>
<evidence type="ECO:0000313" key="3">
    <source>
        <dbReference type="Proteomes" id="UP000008461"/>
    </source>
</evidence>
<sequence>MKNFVTFTLTVLLCTVLTSFNLIGQCANTDPTIKGIVPNYFSGNNMQGAGCNRINLPGSRVTVLNGALTITIVNTDCGQVVSWFTSGGLVIDAFIVKGGNDHNVYSYAGTGYNSDGNLHSPVTSSGKYANVSHYDFCYHYELTVSKTATGTYTRQYDWDITKECLGGSSINLAVGATANYPFKWTATNTGYTDSDIKVVGTITIENNTPFSTTVTSIADALSDGTAASVSGCPTPFVLAPGASKDCSYEASPDDLAAGVNTVTVSTNSSVVLGGEAIANYTFGSPTTEIDKCITVTDNCQAGSTTVCVSQSPFSKSYNCQIGPYLRSASVTYTNKVSFTANTTGASGSAFCDVTVTTPK</sequence>
<dbReference type="STRING" id="760192.Halhy_0640"/>
<dbReference type="eggNOG" id="ENOG503393J">
    <property type="taxonomic scope" value="Bacteria"/>
</dbReference>
<dbReference type="KEGG" id="hhy:Halhy_0640"/>
<gene>
    <name evidence="2" type="ordered locus">Halhy_0640</name>
</gene>
<feature type="chain" id="PRO_5003310548" evidence="1">
    <location>
        <begin position="25"/>
        <end position="359"/>
    </location>
</feature>
<reference evidence="2 3" key="1">
    <citation type="journal article" date="2011" name="Stand. Genomic Sci.">
        <title>Complete genome sequence of Haliscomenobacter hydrossis type strain (O).</title>
        <authorList>
            <consortium name="US DOE Joint Genome Institute (JGI-PGF)"/>
            <person name="Daligault H."/>
            <person name="Lapidus A."/>
            <person name="Zeytun A."/>
            <person name="Nolan M."/>
            <person name="Lucas S."/>
            <person name="Del Rio T.G."/>
            <person name="Tice H."/>
            <person name="Cheng J.F."/>
            <person name="Tapia R."/>
            <person name="Han C."/>
            <person name="Goodwin L."/>
            <person name="Pitluck S."/>
            <person name="Liolios K."/>
            <person name="Pagani I."/>
            <person name="Ivanova N."/>
            <person name="Huntemann M."/>
            <person name="Mavromatis K."/>
            <person name="Mikhailova N."/>
            <person name="Pati A."/>
            <person name="Chen A."/>
            <person name="Palaniappan K."/>
            <person name="Land M."/>
            <person name="Hauser L."/>
            <person name="Brambilla E.M."/>
            <person name="Rohde M."/>
            <person name="Verbarg S."/>
            <person name="Goker M."/>
            <person name="Bristow J."/>
            <person name="Eisen J.A."/>
            <person name="Markowitz V."/>
            <person name="Hugenholtz P."/>
            <person name="Kyrpides N.C."/>
            <person name="Klenk H.P."/>
            <person name="Woyke T."/>
        </authorList>
    </citation>
    <scope>NUCLEOTIDE SEQUENCE [LARGE SCALE GENOMIC DNA]</scope>
    <source>
        <strain evidence="3">ATCC 27775 / DSM 1100 / LMG 10767 / O</strain>
    </source>
</reference>